<reference evidence="4 5" key="1">
    <citation type="submission" date="2023-07" db="EMBL/GenBank/DDBJ databases">
        <title>Description of novel actinomycetes strains, isolated from tidal flat sediment.</title>
        <authorList>
            <person name="Lu C."/>
        </authorList>
    </citation>
    <scope>NUCLEOTIDE SEQUENCE [LARGE SCALE GENOMIC DNA]</scope>
    <source>
        <strain evidence="4 5">SYSU T00b441</strain>
    </source>
</reference>
<evidence type="ECO:0000313" key="4">
    <source>
        <dbReference type="EMBL" id="MDO8105664.1"/>
    </source>
</evidence>
<sequence>MTRFPRDPGGKRAGGWAESRHDRHRWPPAAGDAVSEQPEAALSVAAVARRLGIAPATLRTWDRRYGLGPSEHSAGAHRRYSPDDLARLLTMRRLTLEGVAPGEAARTALSTPRQEAAPSELDVLDAYADAEMPPDPDALVAAARHGDNAAVRWMLARVHPRDPLEWYATLVRPAMSTLAAEPVLERAGESSCHRLEASCYAELRSRSVALATRTAEDVPAAPVALVAPTGAATDLEAHVLAGALSGRGVPASVLVGGTPETAAEAVARARAQVLVVHAGHRGTPDAVDLVRRLDGADDLMVFWHEEGRGPVPDGLRVHRVRSLAGACYEVAAVLS</sequence>
<organism evidence="4 5">
    <name type="scientific">Actinotalea lenta</name>
    <dbReference type="NCBI Taxonomy" id="3064654"/>
    <lineage>
        <taxon>Bacteria</taxon>
        <taxon>Bacillati</taxon>
        <taxon>Actinomycetota</taxon>
        <taxon>Actinomycetes</taxon>
        <taxon>Micrococcales</taxon>
        <taxon>Cellulomonadaceae</taxon>
        <taxon>Actinotalea</taxon>
    </lineage>
</organism>
<gene>
    <name evidence="4" type="ORF">Q6348_00445</name>
</gene>
<evidence type="ECO:0000259" key="3">
    <source>
        <dbReference type="PROSITE" id="PS50937"/>
    </source>
</evidence>
<dbReference type="PROSITE" id="PS50937">
    <property type="entry name" value="HTH_MERR_2"/>
    <property type="match status" value="1"/>
</dbReference>
<dbReference type="InterPro" id="IPR047057">
    <property type="entry name" value="MerR_fam"/>
</dbReference>
<protein>
    <submittedName>
        <fullName evidence="4">MerR family transcriptional regulator</fullName>
    </submittedName>
</protein>
<dbReference type="PANTHER" id="PTHR30204">
    <property type="entry name" value="REDOX-CYCLING DRUG-SENSING TRANSCRIPTIONAL ACTIVATOR SOXR"/>
    <property type="match status" value="1"/>
</dbReference>
<dbReference type="CDD" id="cd01104">
    <property type="entry name" value="HTH_MlrA-CarA"/>
    <property type="match status" value="1"/>
</dbReference>
<dbReference type="RefSeq" id="WP_304599373.1">
    <property type="nucleotide sequence ID" value="NZ_JAUQYP010000001.1"/>
</dbReference>
<feature type="compositionally biased region" description="Basic and acidic residues" evidence="2">
    <location>
        <begin position="1"/>
        <end position="10"/>
    </location>
</feature>
<dbReference type="Gene3D" id="1.10.1660.10">
    <property type="match status" value="1"/>
</dbReference>
<evidence type="ECO:0000256" key="2">
    <source>
        <dbReference type="SAM" id="MobiDB-lite"/>
    </source>
</evidence>
<feature type="region of interest" description="Disordered" evidence="2">
    <location>
        <begin position="1"/>
        <end position="37"/>
    </location>
</feature>
<dbReference type="Proteomes" id="UP001232536">
    <property type="component" value="Unassembled WGS sequence"/>
</dbReference>
<dbReference type="SMART" id="SM00422">
    <property type="entry name" value="HTH_MERR"/>
    <property type="match status" value="1"/>
</dbReference>
<keyword evidence="5" id="KW-1185">Reference proteome</keyword>
<dbReference type="EMBL" id="JAUQYP010000001">
    <property type="protein sequence ID" value="MDO8105664.1"/>
    <property type="molecule type" value="Genomic_DNA"/>
</dbReference>
<accession>A0ABT9D4P1</accession>
<proteinExistence type="predicted"/>
<evidence type="ECO:0000313" key="5">
    <source>
        <dbReference type="Proteomes" id="UP001232536"/>
    </source>
</evidence>
<name>A0ABT9D4P1_9CELL</name>
<dbReference type="SUPFAM" id="SSF46955">
    <property type="entry name" value="Putative DNA-binding domain"/>
    <property type="match status" value="1"/>
</dbReference>
<dbReference type="InterPro" id="IPR000551">
    <property type="entry name" value="MerR-type_HTH_dom"/>
</dbReference>
<dbReference type="InterPro" id="IPR009061">
    <property type="entry name" value="DNA-bd_dom_put_sf"/>
</dbReference>
<evidence type="ECO:0000256" key="1">
    <source>
        <dbReference type="ARBA" id="ARBA00023125"/>
    </source>
</evidence>
<dbReference type="PANTHER" id="PTHR30204:SF97">
    <property type="entry name" value="MERR FAMILY REGULATORY PROTEIN"/>
    <property type="match status" value="1"/>
</dbReference>
<keyword evidence="1" id="KW-0238">DNA-binding</keyword>
<dbReference type="Pfam" id="PF13411">
    <property type="entry name" value="MerR_1"/>
    <property type="match status" value="1"/>
</dbReference>
<feature type="domain" description="HTH merR-type" evidence="3">
    <location>
        <begin position="41"/>
        <end position="110"/>
    </location>
</feature>
<comment type="caution">
    <text evidence="4">The sequence shown here is derived from an EMBL/GenBank/DDBJ whole genome shotgun (WGS) entry which is preliminary data.</text>
</comment>